<dbReference type="OrthoDB" id="2736385at2"/>
<dbReference type="SUPFAM" id="SSF47413">
    <property type="entry name" value="lambda repressor-like DNA-binding domains"/>
    <property type="match status" value="1"/>
</dbReference>
<dbReference type="Gene3D" id="1.10.260.40">
    <property type="entry name" value="lambda repressor-like DNA-binding domains"/>
    <property type="match status" value="1"/>
</dbReference>
<feature type="domain" description="HTH cro/C1-type" evidence="1">
    <location>
        <begin position="34"/>
        <end position="88"/>
    </location>
</feature>
<dbReference type="CDD" id="cd00093">
    <property type="entry name" value="HTH_XRE"/>
    <property type="match status" value="1"/>
</dbReference>
<dbReference type="Pfam" id="PF01381">
    <property type="entry name" value="HTH_3"/>
    <property type="match status" value="1"/>
</dbReference>
<sequence>MTKVNELQKKWLNDPIYKADFEAITEEFEIASAIIEARNLAGLTQSELAKRLKAKQSLVARLESGADNTTIKTLQRIAEATGTYLRSLLNNLDDFSGFPRRSVLGRSVPYPPIAP</sequence>
<dbReference type="SMART" id="SM00530">
    <property type="entry name" value="HTH_XRE"/>
    <property type="match status" value="1"/>
</dbReference>
<dbReference type="Proteomes" id="UP000236753">
    <property type="component" value="Unassembled WGS sequence"/>
</dbReference>
<dbReference type="InterPro" id="IPR010982">
    <property type="entry name" value="Lambda_DNA-bd_dom_sf"/>
</dbReference>
<evidence type="ECO:0000313" key="3">
    <source>
        <dbReference type="Proteomes" id="UP000236753"/>
    </source>
</evidence>
<accession>A0A1H5Y5Q6</accession>
<dbReference type="AlphaFoldDB" id="A0A1H5Y5Q6"/>
<proteinExistence type="predicted"/>
<evidence type="ECO:0000259" key="1">
    <source>
        <dbReference type="PROSITE" id="PS50943"/>
    </source>
</evidence>
<gene>
    <name evidence="2" type="ORF">SAMN05216334_13913</name>
</gene>
<dbReference type="RefSeq" id="WP_103967615.1">
    <property type="nucleotide sequence ID" value="NZ_FNUX01000039.1"/>
</dbReference>
<name>A0A1H5Y5Q6_9PROT</name>
<evidence type="ECO:0000313" key="2">
    <source>
        <dbReference type="EMBL" id="SEG19248.1"/>
    </source>
</evidence>
<dbReference type="PROSITE" id="PS50943">
    <property type="entry name" value="HTH_CROC1"/>
    <property type="match status" value="1"/>
</dbReference>
<protein>
    <submittedName>
        <fullName evidence="2">Transcriptional regulator, XRE family</fullName>
    </submittedName>
</protein>
<dbReference type="GO" id="GO:0003677">
    <property type="term" value="F:DNA binding"/>
    <property type="evidence" value="ECO:0007669"/>
    <property type="project" value="InterPro"/>
</dbReference>
<dbReference type="EMBL" id="FNUX01000039">
    <property type="protein sequence ID" value="SEG19248.1"/>
    <property type="molecule type" value="Genomic_DNA"/>
</dbReference>
<reference evidence="2 3" key="1">
    <citation type="submission" date="2016-10" db="EMBL/GenBank/DDBJ databases">
        <authorList>
            <person name="de Groot N.N."/>
        </authorList>
    </citation>
    <scope>NUCLEOTIDE SEQUENCE [LARGE SCALE GENOMIC DNA]</scope>
    <source>
        <strain evidence="2 3">Nm13</strain>
    </source>
</reference>
<organism evidence="2 3">
    <name type="scientific">Nitrosomonas ureae</name>
    <dbReference type="NCBI Taxonomy" id="44577"/>
    <lineage>
        <taxon>Bacteria</taxon>
        <taxon>Pseudomonadati</taxon>
        <taxon>Pseudomonadota</taxon>
        <taxon>Betaproteobacteria</taxon>
        <taxon>Nitrosomonadales</taxon>
        <taxon>Nitrosomonadaceae</taxon>
        <taxon>Nitrosomonas</taxon>
    </lineage>
</organism>
<dbReference type="InterPro" id="IPR001387">
    <property type="entry name" value="Cro/C1-type_HTH"/>
</dbReference>